<dbReference type="InterPro" id="IPR045899">
    <property type="entry name" value="ATL71-like"/>
</dbReference>
<dbReference type="eggNOG" id="KOG0800">
    <property type="taxonomic scope" value="Eukaryota"/>
</dbReference>
<dbReference type="CDD" id="cd16454">
    <property type="entry name" value="RING-H2_PA-TM-RING"/>
    <property type="match status" value="1"/>
</dbReference>
<keyword evidence="1" id="KW-0479">Metal-binding</keyword>
<feature type="domain" description="RING-type" evidence="3">
    <location>
        <begin position="101"/>
        <end position="143"/>
    </location>
</feature>
<feature type="transmembrane region" description="Helical" evidence="2">
    <location>
        <begin position="24"/>
        <end position="45"/>
    </location>
</feature>
<dbReference type="STRING" id="4537.A0A0E0LHC6"/>
<sequence>MGGAGGWFVVVEGGASYKTNRSSAAIAGLCVAAGVLLMVGIMLLCKRVRTSPAPPPPPQRRRDEGDYDDDIVVFGIDEATLQALPLVLYGEVRTRTTQTCCAVCLESYGDGDVLRALPECGHLFHRECIFTWLRRRPTCPVCRTSPSPTSPTPTPLADVLGLLSV</sequence>
<dbReference type="AlphaFoldDB" id="A0A0E0LHC6"/>
<accession>A0A0E0LHC6</accession>
<dbReference type="EnsemblPlants" id="OPUNC07G03610.1">
    <property type="protein sequence ID" value="OPUNC07G03610.1"/>
    <property type="gene ID" value="OPUNC07G03610"/>
</dbReference>
<dbReference type="HOGENOM" id="CLU_013137_15_4_1"/>
<keyword evidence="2" id="KW-0472">Membrane</keyword>
<keyword evidence="1" id="KW-0863">Zinc-finger</keyword>
<dbReference type="PROSITE" id="PS50089">
    <property type="entry name" value="ZF_RING_2"/>
    <property type="match status" value="1"/>
</dbReference>
<keyword evidence="1" id="KW-0862">Zinc</keyword>
<dbReference type="InterPro" id="IPR013083">
    <property type="entry name" value="Znf_RING/FYVE/PHD"/>
</dbReference>
<dbReference type="InterPro" id="IPR001841">
    <property type="entry name" value="Znf_RING"/>
</dbReference>
<proteinExistence type="predicted"/>
<keyword evidence="5" id="KW-1185">Reference proteome</keyword>
<reference evidence="4" key="2">
    <citation type="submission" date="2018-05" db="EMBL/GenBank/DDBJ databases">
        <title>OpunRS2 (Oryza punctata Reference Sequence Version 2).</title>
        <authorList>
            <person name="Zhang J."/>
            <person name="Kudrna D."/>
            <person name="Lee S."/>
            <person name="Talag J."/>
            <person name="Welchert J."/>
            <person name="Wing R.A."/>
        </authorList>
    </citation>
    <scope>NUCLEOTIDE SEQUENCE [LARGE SCALE GENOMIC DNA]</scope>
</reference>
<keyword evidence="2" id="KW-0812">Transmembrane</keyword>
<evidence type="ECO:0000256" key="1">
    <source>
        <dbReference type="PROSITE-ProRule" id="PRU00175"/>
    </source>
</evidence>
<reference evidence="4" key="1">
    <citation type="submission" date="2015-04" db="UniProtKB">
        <authorList>
            <consortium name="EnsemblPlants"/>
        </authorList>
    </citation>
    <scope>IDENTIFICATION</scope>
</reference>
<evidence type="ECO:0000256" key="2">
    <source>
        <dbReference type="SAM" id="Phobius"/>
    </source>
</evidence>
<protein>
    <recommendedName>
        <fullName evidence="3">RING-type domain-containing protein</fullName>
    </recommendedName>
</protein>
<dbReference type="Gene3D" id="3.30.40.10">
    <property type="entry name" value="Zinc/RING finger domain, C3HC4 (zinc finger)"/>
    <property type="match status" value="1"/>
</dbReference>
<keyword evidence="2" id="KW-1133">Transmembrane helix</keyword>
<dbReference type="SMART" id="SM00184">
    <property type="entry name" value="RING"/>
    <property type="match status" value="1"/>
</dbReference>
<dbReference type="Gramene" id="OPUNC07G03610.1">
    <property type="protein sequence ID" value="OPUNC07G03610.1"/>
    <property type="gene ID" value="OPUNC07G03610"/>
</dbReference>
<evidence type="ECO:0000313" key="4">
    <source>
        <dbReference type="EnsemblPlants" id="OPUNC07G03610.1"/>
    </source>
</evidence>
<evidence type="ECO:0000259" key="3">
    <source>
        <dbReference type="PROSITE" id="PS50089"/>
    </source>
</evidence>
<dbReference type="OMA" id="HRDCIFT"/>
<organism evidence="4">
    <name type="scientific">Oryza punctata</name>
    <name type="common">Red rice</name>
    <dbReference type="NCBI Taxonomy" id="4537"/>
    <lineage>
        <taxon>Eukaryota</taxon>
        <taxon>Viridiplantae</taxon>
        <taxon>Streptophyta</taxon>
        <taxon>Embryophyta</taxon>
        <taxon>Tracheophyta</taxon>
        <taxon>Spermatophyta</taxon>
        <taxon>Magnoliopsida</taxon>
        <taxon>Liliopsida</taxon>
        <taxon>Poales</taxon>
        <taxon>Poaceae</taxon>
        <taxon>BOP clade</taxon>
        <taxon>Oryzoideae</taxon>
        <taxon>Oryzeae</taxon>
        <taxon>Oryzinae</taxon>
        <taxon>Oryza</taxon>
    </lineage>
</organism>
<dbReference type="SUPFAM" id="SSF57850">
    <property type="entry name" value="RING/U-box"/>
    <property type="match status" value="1"/>
</dbReference>
<dbReference type="PANTHER" id="PTHR46719">
    <property type="entry name" value="TRANSCRIPTION FACTOR C2H2 FAMILY-RELATED"/>
    <property type="match status" value="1"/>
</dbReference>
<evidence type="ECO:0000313" key="5">
    <source>
        <dbReference type="Proteomes" id="UP000026962"/>
    </source>
</evidence>
<dbReference type="PANTHER" id="PTHR46719:SF7">
    <property type="entry name" value="RING-H2 FINGER PROTEIN ATL71-RELATED"/>
    <property type="match status" value="1"/>
</dbReference>
<dbReference type="Pfam" id="PF13639">
    <property type="entry name" value="zf-RING_2"/>
    <property type="match status" value="1"/>
</dbReference>
<dbReference type="GO" id="GO:0008270">
    <property type="term" value="F:zinc ion binding"/>
    <property type="evidence" value="ECO:0007669"/>
    <property type="project" value="UniProtKB-KW"/>
</dbReference>
<dbReference type="Proteomes" id="UP000026962">
    <property type="component" value="Chromosome 7"/>
</dbReference>
<name>A0A0E0LHC6_ORYPU</name>